<protein>
    <recommendedName>
        <fullName evidence="3">histidine kinase</fullName>
        <ecNumber evidence="3">2.7.13.3</ecNumber>
    </recommendedName>
</protein>
<keyword evidence="5" id="KW-0808">Transferase</keyword>
<feature type="domain" description="HAMP" evidence="11">
    <location>
        <begin position="285"/>
        <end position="338"/>
    </location>
</feature>
<dbReference type="InterPro" id="IPR005467">
    <property type="entry name" value="His_kinase_dom"/>
</dbReference>
<dbReference type="EC" id="2.7.13.3" evidence="3"/>
<evidence type="ECO:0000256" key="8">
    <source>
        <dbReference type="ARBA" id="ARBA00022840"/>
    </source>
</evidence>
<dbReference type="SUPFAM" id="SSF55874">
    <property type="entry name" value="ATPase domain of HSP90 chaperone/DNA topoisomerase II/histidine kinase"/>
    <property type="match status" value="1"/>
</dbReference>
<dbReference type="SMART" id="SM00304">
    <property type="entry name" value="HAMP"/>
    <property type="match status" value="1"/>
</dbReference>
<accession>A0A2T5U4K8</accession>
<keyword evidence="4" id="KW-0597">Phosphoprotein</keyword>
<evidence type="ECO:0000256" key="9">
    <source>
        <dbReference type="SAM" id="Phobius"/>
    </source>
</evidence>
<organism evidence="12 13">
    <name type="scientific">Sphingomonas faeni</name>
    <dbReference type="NCBI Taxonomy" id="185950"/>
    <lineage>
        <taxon>Bacteria</taxon>
        <taxon>Pseudomonadati</taxon>
        <taxon>Pseudomonadota</taxon>
        <taxon>Alphaproteobacteria</taxon>
        <taxon>Sphingomonadales</taxon>
        <taxon>Sphingomonadaceae</taxon>
        <taxon>Sphingomonas</taxon>
    </lineage>
</organism>
<feature type="transmembrane region" description="Helical" evidence="9">
    <location>
        <begin position="21"/>
        <end position="48"/>
    </location>
</feature>
<dbReference type="GO" id="GO:0016020">
    <property type="term" value="C:membrane"/>
    <property type="evidence" value="ECO:0007669"/>
    <property type="project" value="UniProtKB-SubCell"/>
</dbReference>
<comment type="caution">
    <text evidence="12">The sequence shown here is derived from an EMBL/GenBank/DDBJ whole genome shotgun (WGS) entry which is preliminary data.</text>
</comment>
<reference evidence="12 13" key="1">
    <citation type="submission" date="2018-04" db="EMBL/GenBank/DDBJ databases">
        <title>Genomic Encyclopedia of Type Strains, Phase III (KMG-III): the genomes of soil and plant-associated and newly described type strains.</title>
        <authorList>
            <person name="Whitman W."/>
        </authorList>
    </citation>
    <scope>NUCLEOTIDE SEQUENCE [LARGE SCALE GENOMIC DNA]</scope>
    <source>
        <strain evidence="12 13">MA-olki</strain>
    </source>
</reference>
<sequence>MGRVPATLGRQFGKMRRPASLGAKLVLIMTGVALCGTVAITVLLASIITPSFTKLEDAAIAGQGERTRAVLTRYAAGVQAEARDRRDAAGLSEARLASGSRAKPVTRSLPADGVAEIAANGRIADARWNGPLGSTSSQQWTDLLDRTDFAHVLGRRRSARFYTRLGNSVAAVGVARMAAASGANIGQGYIAVARVITAKQISEALGVDATLDVGSSSSGVASYRGSRAAIAVPLIGADGRAVATTRFAVPSDATRLGRRVLVFAIAGSIVLLLFVLIVLRRLIAQLVLRPLLRIENHMRRVRASGSLALLDEDERRDEIGSLGRNFNAMLQQLKDLREQIGVQSFDLGRSESAVAVMHNVRNALNPISTILSREIAQVPPIDRATLDRAIEELARGDVSDDRRQKLAAFVTAAIDADAANRESTRHELSIGREAMGHVLEIIGQQQQGAHERPALKICDVTAIIARNATIVRYLDGASIAFGFPAGPNLVMANRLILSQVIGNLFANAAESIVARGTGSGSIVTAIEQVDGRVTIEIRDDGEGITPEVAATLFHRGFSTRAHKSGGLGLHWCANSVNAMQGSLRLESEGPGQGAVAILTLLAPDAGGVDLG</sequence>
<dbReference type="InterPro" id="IPR050980">
    <property type="entry name" value="2C_sensor_his_kinase"/>
</dbReference>
<evidence type="ECO:0000256" key="5">
    <source>
        <dbReference type="ARBA" id="ARBA00022679"/>
    </source>
</evidence>
<dbReference type="PANTHER" id="PTHR44936:SF10">
    <property type="entry name" value="SENSOR PROTEIN RSTB"/>
    <property type="match status" value="1"/>
</dbReference>
<comment type="subcellular location">
    <subcellularLocation>
        <location evidence="2">Membrane</location>
    </subcellularLocation>
</comment>
<evidence type="ECO:0000256" key="4">
    <source>
        <dbReference type="ARBA" id="ARBA00022553"/>
    </source>
</evidence>
<dbReference type="Pfam" id="PF02518">
    <property type="entry name" value="HATPase_c"/>
    <property type="match status" value="1"/>
</dbReference>
<dbReference type="GO" id="GO:0005524">
    <property type="term" value="F:ATP binding"/>
    <property type="evidence" value="ECO:0007669"/>
    <property type="project" value="UniProtKB-KW"/>
</dbReference>
<dbReference type="PROSITE" id="PS50885">
    <property type="entry name" value="HAMP"/>
    <property type="match status" value="1"/>
</dbReference>
<evidence type="ECO:0000256" key="7">
    <source>
        <dbReference type="ARBA" id="ARBA00022777"/>
    </source>
</evidence>
<evidence type="ECO:0000256" key="2">
    <source>
        <dbReference type="ARBA" id="ARBA00004370"/>
    </source>
</evidence>
<keyword evidence="7" id="KW-0418">Kinase</keyword>
<comment type="catalytic activity">
    <reaction evidence="1">
        <text>ATP + protein L-histidine = ADP + protein N-phospho-L-histidine.</text>
        <dbReference type="EC" id="2.7.13.3"/>
    </reaction>
</comment>
<evidence type="ECO:0000256" key="3">
    <source>
        <dbReference type="ARBA" id="ARBA00012438"/>
    </source>
</evidence>
<evidence type="ECO:0000259" key="11">
    <source>
        <dbReference type="PROSITE" id="PS50885"/>
    </source>
</evidence>
<feature type="transmembrane region" description="Helical" evidence="9">
    <location>
        <begin position="260"/>
        <end position="279"/>
    </location>
</feature>
<dbReference type="Pfam" id="PF00672">
    <property type="entry name" value="HAMP"/>
    <property type="match status" value="1"/>
</dbReference>
<dbReference type="EMBL" id="QAYE01000005">
    <property type="protein sequence ID" value="PTW46447.1"/>
    <property type="molecule type" value="Genomic_DNA"/>
</dbReference>
<keyword evidence="9" id="KW-1133">Transmembrane helix</keyword>
<evidence type="ECO:0000313" key="13">
    <source>
        <dbReference type="Proteomes" id="UP000244013"/>
    </source>
</evidence>
<evidence type="ECO:0000313" key="12">
    <source>
        <dbReference type="EMBL" id="PTW46447.1"/>
    </source>
</evidence>
<name>A0A2T5U4K8_9SPHN</name>
<keyword evidence="6" id="KW-0547">Nucleotide-binding</keyword>
<dbReference type="InterPro" id="IPR036890">
    <property type="entry name" value="HATPase_C_sf"/>
</dbReference>
<dbReference type="Proteomes" id="UP000244013">
    <property type="component" value="Unassembled WGS sequence"/>
</dbReference>
<dbReference type="InterPro" id="IPR003594">
    <property type="entry name" value="HATPase_dom"/>
</dbReference>
<dbReference type="Gene3D" id="6.10.340.10">
    <property type="match status" value="1"/>
</dbReference>
<dbReference type="GO" id="GO:0004673">
    <property type="term" value="F:protein histidine kinase activity"/>
    <property type="evidence" value="ECO:0007669"/>
    <property type="project" value="UniProtKB-EC"/>
</dbReference>
<dbReference type="GeneID" id="91006282"/>
<dbReference type="RefSeq" id="WP_244187008.1">
    <property type="nucleotide sequence ID" value="NZ_QAYE01000005.1"/>
</dbReference>
<evidence type="ECO:0000259" key="10">
    <source>
        <dbReference type="PROSITE" id="PS50109"/>
    </source>
</evidence>
<dbReference type="PROSITE" id="PS50109">
    <property type="entry name" value="HIS_KIN"/>
    <property type="match status" value="1"/>
</dbReference>
<feature type="domain" description="Histidine kinase" evidence="10">
    <location>
        <begin position="397"/>
        <end position="604"/>
    </location>
</feature>
<dbReference type="Gene3D" id="3.30.565.10">
    <property type="entry name" value="Histidine kinase-like ATPase, C-terminal domain"/>
    <property type="match status" value="1"/>
</dbReference>
<dbReference type="SMART" id="SM00387">
    <property type="entry name" value="HATPase_c"/>
    <property type="match status" value="1"/>
</dbReference>
<keyword evidence="9" id="KW-0472">Membrane</keyword>
<proteinExistence type="predicted"/>
<dbReference type="AlphaFoldDB" id="A0A2T5U4K8"/>
<evidence type="ECO:0000256" key="6">
    <source>
        <dbReference type="ARBA" id="ARBA00022741"/>
    </source>
</evidence>
<dbReference type="InterPro" id="IPR003660">
    <property type="entry name" value="HAMP_dom"/>
</dbReference>
<evidence type="ECO:0000256" key="1">
    <source>
        <dbReference type="ARBA" id="ARBA00000085"/>
    </source>
</evidence>
<dbReference type="CDD" id="cd06225">
    <property type="entry name" value="HAMP"/>
    <property type="match status" value="1"/>
</dbReference>
<keyword evidence="8" id="KW-0067">ATP-binding</keyword>
<gene>
    <name evidence="12" type="ORF">C8J25_105228</name>
</gene>
<keyword evidence="9" id="KW-0812">Transmembrane</keyword>
<dbReference type="SUPFAM" id="SSF158472">
    <property type="entry name" value="HAMP domain-like"/>
    <property type="match status" value="1"/>
</dbReference>
<dbReference type="GO" id="GO:0007165">
    <property type="term" value="P:signal transduction"/>
    <property type="evidence" value="ECO:0007669"/>
    <property type="project" value="InterPro"/>
</dbReference>
<dbReference type="PANTHER" id="PTHR44936">
    <property type="entry name" value="SENSOR PROTEIN CREC"/>
    <property type="match status" value="1"/>
</dbReference>